<evidence type="ECO:0000313" key="1">
    <source>
        <dbReference type="EMBL" id="WIX81138.1"/>
    </source>
</evidence>
<dbReference type="InterPro" id="IPR046274">
    <property type="entry name" value="DUF6307"/>
</dbReference>
<dbReference type="Pfam" id="PF19826">
    <property type="entry name" value="DUF6307"/>
    <property type="match status" value="1"/>
</dbReference>
<keyword evidence="2" id="KW-1185">Reference proteome</keyword>
<dbReference type="Proteomes" id="UP001236014">
    <property type="component" value="Chromosome"/>
</dbReference>
<organism evidence="1 2">
    <name type="scientific">Amycolatopsis carbonis</name>
    <dbReference type="NCBI Taxonomy" id="715471"/>
    <lineage>
        <taxon>Bacteria</taxon>
        <taxon>Bacillati</taxon>
        <taxon>Actinomycetota</taxon>
        <taxon>Actinomycetes</taxon>
        <taxon>Pseudonocardiales</taxon>
        <taxon>Pseudonocardiaceae</taxon>
        <taxon>Amycolatopsis</taxon>
    </lineage>
</organism>
<gene>
    <name evidence="1" type="ORF">QRX50_10425</name>
</gene>
<accession>A0A9Y2IM58</accession>
<dbReference type="KEGG" id="acab:QRX50_10425"/>
<evidence type="ECO:0000313" key="2">
    <source>
        <dbReference type="Proteomes" id="UP001236014"/>
    </source>
</evidence>
<dbReference type="AlphaFoldDB" id="A0A9Y2IM58"/>
<protein>
    <submittedName>
        <fullName evidence="1">DUF6307 family protein</fullName>
    </submittedName>
</protein>
<dbReference type="RefSeq" id="WP_285971748.1">
    <property type="nucleotide sequence ID" value="NZ_CP127294.1"/>
</dbReference>
<proteinExistence type="predicted"/>
<name>A0A9Y2IM58_9PSEU</name>
<dbReference type="EMBL" id="CP127294">
    <property type="protein sequence ID" value="WIX81138.1"/>
    <property type="molecule type" value="Genomic_DNA"/>
</dbReference>
<reference evidence="1 2" key="1">
    <citation type="submission" date="2023-06" db="EMBL/GenBank/DDBJ databases">
        <authorList>
            <person name="Oyuntsetseg B."/>
            <person name="Kim S.B."/>
        </authorList>
    </citation>
    <scope>NUCLEOTIDE SEQUENCE [LARGE SCALE GENOMIC DNA]</scope>
    <source>
        <strain evidence="1 2">2-15</strain>
    </source>
</reference>
<sequence>MMTATALPPSRYETRVDRVKKIVLDNTKLSEEKARELAVQMVHALDTVPEKMR</sequence>